<keyword evidence="2" id="KW-1185">Reference proteome</keyword>
<dbReference type="RefSeq" id="WP_189168887.1">
    <property type="nucleotide sequence ID" value="NZ_BMQB01000002.1"/>
</dbReference>
<dbReference type="EMBL" id="BMQB01000002">
    <property type="protein sequence ID" value="GGJ82567.1"/>
    <property type="molecule type" value="Genomic_DNA"/>
</dbReference>
<evidence type="ECO:0000313" key="1">
    <source>
        <dbReference type="EMBL" id="GGJ82567.1"/>
    </source>
</evidence>
<dbReference type="Proteomes" id="UP000649739">
    <property type="component" value="Unassembled WGS sequence"/>
</dbReference>
<gene>
    <name evidence="1" type="ORF">GCM10010123_10280</name>
</gene>
<sequence length="108" mass="11805">MTTDEWRTAWVAALDACEADVEAVETLIAESHRYRDLASPPPWRPPADIGPLPTELRPRAEAILRRQLAAAQALTGTMTANRRQAAFAARVENGNPGKTPPTYVDQAL</sequence>
<organism evidence="1 2">
    <name type="scientific">Pilimelia anulata</name>
    <dbReference type="NCBI Taxonomy" id="53371"/>
    <lineage>
        <taxon>Bacteria</taxon>
        <taxon>Bacillati</taxon>
        <taxon>Actinomycetota</taxon>
        <taxon>Actinomycetes</taxon>
        <taxon>Micromonosporales</taxon>
        <taxon>Micromonosporaceae</taxon>
        <taxon>Pilimelia</taxon>
    </lineage>
</organism>
<accession>A0A8J3F7V5</accession>
<dbReference type="AlphaFoldDB" id="A0A8J3F7V5"/>
<reference evidence="1" key="1">
    <citation type="journal article" date="2014" name="Int. J. Syst. Evol. Microbiol.">
        <title>Complete genome sequence of Corynebacterium casei LMG S-19264T (=DSM 44701T), isolated from a smear-ripened cheese.</title>
        <authorList>
            <consortium name="US DOE Joint Genome Institute (JGI-PGF)"/>
            <person name="Walter F."/>
            <person name="Albersmeier A."/>
            <person name="Kalinowski J."/>
            <person name="Ruckert C."/>
        </authorList>
    </citation>
    <scope>NUCLEOTIDE SEQUENCE</scope>
    <source>
        <strain evidence="1">JCM 3090</strain>
    </source>
</reference>
<protein>
    <submittedName>
        <fullName evidence="1">Uncharacterized protein</fullName>
    </submittedName>
</protein>
<name>A0A8J3F7V5_9ACTN</name>
<comment type="caution">
    <text evidence="1">The sequence shown here is derived from an EMBL/GenBank/DDBJ whole genome shotgun (WGS) entry which is preliminary data.</text>
</comment>
<evidence type="ECO:0000313" key="2">
    <source>
        <dbReference type="Proteomes" id="UP000649739"/>
    </source>
</evidence>
<proteinExistence type="predicted"/>
<reference evidence="1" key="2">
    <citation type="submission" date="2020-09" db="EMBL/GenBank/DDBJ databases">
        <authorList>
            <person name="Sun Q."/>
            <person name="Ohkuma M."/>
        </authorList>
    </citation>
    <scope>NUCLEOTIDE SEQUENCE</scope>
    <source>
        <strain evidence="1">JCM 3090</strain>
    </source>
</reference>